<evidence type="ECO:0000256" key="10">
    <source>
        <dbReference type="ARBA" id="ARBA00022605"/>
    </source>
</evidence>
<dbReference type="Proteomes" id="UP000380386">
    <property type="component" value="Unassembled WGS sequence"/>
</dbReference>
<dbReference type="PANTHER" id="PTHR43622">
    <property type="entry name" value="3-DEHYDROQUINATE SYNTHASE"/>
    <property type="match status" value="1"/>
</dbReference>
<sequence length="356" mass="38708">MITVTLPDKQYDVKIEMGLNRQIGQLVQEVWSNRKVIVITDEQVGDLYLHTTVNLLKKAKFDVITATVPVGEHSKSLDYVGKIIQKMADNGFTRGDGVIALGGGVVGDLSGTVASLYMRGIAFIQIATSLTAMVDSSVGGKTAVNLGKVKNIIGSFYQPDLVVIDPIFLNSLSERNLVEGYGEVVKCSALEGGDFFELTGKISKVDDILSNAQELIERSVGFKANVVMQDEKESNLRRILNFGHTLGHAIELLADGKLMHGEAVAVGMVTISECFEATKITPKHVTEDIRKRLEAVGLPTSSKLIGTPEFFDHLKNDKKNQHGILNLVALTDIGQPKIVPTKLTDMPEFVSTITNN</sequence>
<comment type="cofactor">
    <cofactor evidence="3">
        <name>Zn(2+)</name>
        <dbReference type="ChEBI" id="CHEBI:29105"/>
    </cofactor>
</comment>
<dbReference type="AlphaFoldDB" id="A0A5P0ZJ97"/>
<dbReference type="HAMAP" id="MF_00110">
    <property type="entry name" value="DHQ_synthase"/>
    <property type="match status" value="1"/>
</dbReference>
<dbReference type="Pfam" id="PF01761">
    <property type="entry name" value="DHQ_synthase"/>
    <property type="match status" value="1"/>
</dbReference>
<dbReference type="GO" id="GO:0009423">
    <property type="term" value="P:chorismate biosynthetic process"/>
    <property type="evidence" value="ECO:0007669"/>
    <property type="project" value="UniProtKB-UniRule"/>
</dbReference>
<dbReference type="GO" id="GO:0009073">
    <property type="term" value="P:aromatic amino acid family biosynthetic process"/>
    <property type="evidence" value="ECO:0007669"/>
    <property type="project" value="UniProtKB-KW"/>
</dbReference>
<comment type="subcellular location">
    <subcellularLocation>
        <location evidence="4 18">Cytoplasm</location>
    </subcellularLocation>
</comment>
<evidence type="ECO:0000256" key="14">
    <source>
        <dbReference type="ARBA" id="ARBA00023027"/>
    </source>
</evidence>
<protein>
    <recommendedName>
        <fullName evidence="8 18">3-dehydroquinate synthase</fullName>
        <shortName evidence="18">DHQS</shortName>
        <ecNumber evidence="7 18">4.2.3.4</ecNumber>
    </recommendedName>
</protein>
<dbReference type="InterPro" id="IPR056179">
    <property type="entry name" value="DHQS_C"/>
</dbReference>
<keyword evidence="15 18" id="KW-0057">Aromatic amino acid biosynthesis</keyword>
<feature type="binding site" evidence="18">
    <location>
        <position position="183"/>
    </location>
    <ligand>
        <name>Zn(2+)</name>
        <dbReference type="ChEBI" id="CHEBI:29105"/>
    </ligand>
</feature>
<evidence type="ECO:0000256" key="6">
    <source>
        <dbReference type="ARBA" id="ARBA00005412"/>
    </source>
</evidence>
<gene>
    <name evidence="18 21" type="primary">aroB</name>
    <name evidence="21" type="ORF">FHL02_08640</name>
</gene>
<comment type="caution">
    <text evidence="21">The sequence shown here is derived from an EMBL/GenBank/DDBJ whole genome shotgun (WGS) entry which is preliminary data.</text>
</comment>
<evidence type="ECO:0000313" key="21">
    <source>
        <dbReference type="EMBL" id="MQS53085.1"/>
    </source>
</evidence>
<keyword evidence="9 18" id="KW-0963">Cytoplasm</keyword>
<evidence type="ECO:0000313" key="22">
    <source>
        <dbReference type="Proteomes" id="UP000380386"/>
    </source>
</evidence>
<evidence type="ECO:0000256" key="3">
    <source>
        <dbReference type="ARBA" id="ARBA00001947"/>
    </source>
</evidence>
<evidence type="ECO:0000256" key="12">
    <source>
        <dbReference type="ARBA" id="ARBA00022741"/>
    </source>
</evidence>
<dbReference type="InterPro" id="IPR030963">
    <property type="entry name" value="DHQ_synth_fam"/>
</dbReference>
<evidence type="ECO:0000256" key="8">
    <source>
        <dbReference type="ARBA" id="ARBA00017684"/>
    </source>
</evidence>
<dbReference type="OrthoDB" id="9806583at2"/>
<keyword evidence="12 18" id="KW-0547">Nucleotide-binding</keyword>
<evidence type="ECO:0000256" key="13">
    <source>
        <dbReference type="ARBA" id="ARBA00022833"/>
    </source>
</evidence>
<comment type="caution">
    <text evidence="18">Lacks conserved residue(s) required for the propagation of feature annotation.</text>
</comment>
<evidence type="ECO:0000256" key="2">
    <source>
        <dbReference type="ARBA" id="ARBA00001911"/>
    </source>
</evidence>
<evidence type="ECO:0000256" key="1">
    <source>
        <dbReference type="ARBA" id="ARBA00001393"/>
    </source>
</evidence>
<dbReference type="EMBL" id="VDFM01000011">
    <property type="protein sequence ID" value="MQS53085.1"/>
    <property type="molecule type" value="Genomic_DNA"/>
</dbReference>
<evidence type="ECO:0000256" key="5">
    <source>
        <dbReference type="ARBA" id="ARBA00004661"/>
    </source>
</evidence>
<dbReference type="SUPFAM" id="SSF56796">
    <property type="entry name" value="Dehydroquinate synthase-like"/>
    <property type="match status" value="1"/>
</dbReference>
<feature type="binding site" evidence="18">
    <location>
        <position position="244"/>
    </location>
    <ligand>
        <name>Zn(2+)</name>
        <dbReference type="ChEBI" id="CHEBI:29105"/>
    </ligand>
</feature>
<keyword evidence="10 18" id="KW-0028">Amino-acid biosynthesis</keyword>
<dbReference type="GO" id="GO:0005737">
    <property type="term" value="C:cytoplasm"/>
    <property type="evidence" value="ECO:0007669"/>
    <property type="project" value="UniProtKB-SubCell"/>
</dbReference>
<evidence type="ECO:0000256" key="4">
    <source>
        <dbReference type="ARBA" id="ARBA00004496"/>
    </source>
</evidence>
<dbReference type="FunFam" id="3.40.50.1970:FF:000007">
    <property type="entry name" value="Pentafunctional AROM polypeptide"/>
    <property type="match status" value="1"/>
</dbReference>
<reference evidence="21 22" key="1">
    <citation type="journal article" date="2019" name="Syst. Appl. Microbiol.">
        <title>Polyphasic characterization of two novel Lactobacillus spp. isolated from blown salami packages: Description of Lactobacillus halodurans sp. nov. and Lactobacillus salsicarnum sp. nov.</title>
        <authorList>
            <person name="Schuster J.A."/>
            <person name="Klingl A."/>
            <person name="Vogel R.F."/>
            <person name="Ehrmann M.A."/>
        </authorList>
    </citation>
    <scope>NUCLEOTIDE SEQUENCE [LARGE SCALE GENOMIC DNA]</scope>
    <source>
        <strain evidence="21 22">TMW 1.2118</strain>
    </source>
</reference>
<evidence type="ECO:0000256" key="9">
    <source>
        <dbReference type="ARBA" id="ARBA00022490"/>
    </source>
</evidence>
<evidence type="ECO:0000256" key="18">
    <source>
        <dbReference type="HAMAP-Rule" id="MF_00110"/>
    </source>
</evidence>
<dbReference type="UniPathway" id="UPA00053">
    <property type="reaction ID" value="UER00085"/>
</dbReference>
<evidence type="ECO:0000256" key="16">
    <source>
        <dbReference type="ARBA" id="ARBA00023239"/>
    </source>
</evidence>
<feature type="binding site" evidence="18">
    <location>
        <begin position="104"/>
        <end position="108"/>
    </location>
    <ligand>
        <name>NAD(+)</name>
        <dbReference type="ChEBI" id="CHEBI:57540"/>
    </ligand>
</feature>
<dbReference type="InterPro" id="IPR016037">
    <property type="entry name" value="DHQ_synth_AroB"/>
</dbReference>
<proteinExistence type="inferred from homology"/>
<accession>A0A5P0ZJ97</accession>
<feature type="binding site" evidence="18">
    <location>
        <position position="141"/>
    </location>
    <ligand>
        <name>NAD(+)</name>
        <dbReference type="ChEBI" id="CHEBI:57540"/>
    </ligand>
</feature>
<evidence type="ECO:0000256" key="11">
    <source>
        <dbReference type="ARBA" id="ARBA00022723"/>
    </source>
</evidence>
<comment type="cofactor">
    <cofactor evidence="18">
        <name>Co(2+)</name>
        <dbReference type="ChEBI" id="CHEBI:48828"/>
    </cofactor>
    <cofactor evidence="18">
        <name>Zn(2+)</name>
        <dbReference type="ChEBI" id="CHEBI:29105"/>
    </cofactor>
    <text evidence="18">Binds 1 divalent metal cation per subunit. Can use either Co(2+) or Zn(2+).</text>
</comment>
<dbReference type="EC" id="4.2.3.4" evidence="7 18"/>
<feature type="binding site" evidence="18">
    <location>
        <begin position="128"/>
        <end position="129"/>
    </location>
    <ligand>
        <name>NAD(+)</name>
        <dbReference type="ChEBI" id="CHEBI:57540"/>
    </ligand>
</feature>
<feature type="domain" description="3-dehydroquinate synthase C-terminal" evidence="20">
    <location>
        <begin position="180"/>
        <end position="320"/>
    </location>
</feature>
<dbReference type="Pfam" id="PF24621">
    <property type="entry name" value="DHQS_C"/>
    <property type="match status" value="1"/>
</dbReference>
<comment type="similarity">
    <text evidence="6 18">Belongs to the sugar phosphate cyclases superfamily. Dehydroquinate synthase family.</text>
</comment>
<keyword evidence="13 18" id="KW-0862">Zinc</keyword>
<dbReference type="GO" id="GO:0046872">
    <property type="term" value="F:metal ion binding"/>
    <property type="evidence" value="ECO:0007669"/>
    <property type="project" value="UniProtKB-KW"/>
</dbReference>
<dbReference type="Gene3D" id="1.20.1090.10">
    <property type="entry name" value="Dehydroquinate synthase-like - alpha domain"/>
    <property type="match status" value="1"/>
</dbReference>
<dbReference type="InterPro" id="IPR030960">
    <property type="entry name" value="DHQS/DOIS_N"/>
</dbReference>
<dbReference type="CDD" id="cd08195">
    <property type="entry name" value="DHQS"/>
    <property type="match status" value="1"/>
</dbReference>
<keyword evidence="16 18" id="KW-0456">Lyase</keyword>
<dbReference type="PANTHER" id="PTHR43622:SF7">
    <property type="entry name" value="3-DEHYDROQUINATE SYNTHASE, CHLOROPLASTIC"/>
    <property type="match status" value="1"/>
</dbReference>
<dbReference type="Gene3D" id="3.40.50.1970">
    <property type="match status" value="1"/>
</dbReference>
<keyword evidence="17 18" id="KW-0170">Cobalt</keyword>
<name>A0A5P0ZJ97_9LACO</name>
<comment type="function">
    <text evidence="18">Catalyzes the conversion of 3-deoxy-D-arabino-heptulosonate 7-phosphate (DAHP) to dehydroquinate (DHQ).</text>
</comment>
<dbReference type="RefSeq" id="WP_153383610.1">
    <property type="nucleotide sequence ID" value="NZ_VDFM01000011.1"/>
</dbReference>
<organism evidence="21 22">
    <name type="scientific">Companilactobacillus mishanensis</name>
    <dbReference type="NCBI Taxonomy" id="2486008"/>
    <lineage>
        <taxon>Bacteria</taxon>
        <taxon>Bacillati</taxon>
        <taxon>Bacillota</taxon>
        <taxon>Bacilli</taxon>
        <taxon>Lactobacillales</taxon>
        <taxon>Lactobacillaceae</taxon>
        <taxon>Companilactobacillus</taxon>
    </lineage>
</organism>
<dbReference type="GO" id="GO:0008652">
    <property type="term" value="P:amino acid biosynthetic process"/>
    <property type="evidence" value="ECO:0007669"/>
    <property type="project" value="UniProtKB-KW"/>
</dbReference>
<evidence type="ECO:0000259" key="19">
    <source>
        <dbReference type="Pfam" id="PF01761"/>
    </source>
</evidence>
<dbReference type="InterPro" id="IPR050071">
    <property type="entry name" value="Dehydroquinate_synthase"/>
</dbReference>
<keyword evidence="14 18" id="KW-0520">NAD</keyword>
<feature type="binding site" evidence="18">
    <location>
        <position position="150"/>
    </location>
    <ligand>
        <name>NAD(+)</name>
        <dbReference type="ChEBI" id="CHEBI:57540"/>
    </ligand>
</feature>
<feature type="domain" description="3-dehydroquinate synthase N-terminal" evidence="19">
    <location>
        <begin position="66"/>
        <end position="177"/>
    </location>
</feature>
<evidence type="ECO:0000259" key="20">
    <source>
        <dbReference type="Pfam" id="PF24621"/>
    </source>
</evidence>
<dbReference type="PIRSF" id="PIRSF001455">
    <property type="entry name" value="DHQ_synth"/>
    <property type="match status" value="1"/>
</dbReference>
<dbReference type="NCBIfam" id="TIGR01357">
    <property type="entry name" value="aroB"/>
    <property type="match status" value="1"/>
</dbReference>
<evidence type="ECO:0000256" key="17">
    <source>
        <dbReference type="ARBA" id="ARBA00023285"/>
    </source>
</evidence>
<feature type="binding site" evidence="18">
    <location>
        <position position="260"/>
    </location>
    <ligand>
        <name>Zn(2+)</name>
        <dbReference type="ChEBI" id="CHEBI:29105"/>
    </ligand>
</feature>
<dbReference type="GO" id="GO:0003856">
    <property type="term" value="F:3-dehydroquinate synthase activity"/>
    <property type="evidence" value="ECO:0007669"/>
    <property type="project" value="UniProtKB-UniRule"/>
</dbReference>
<evidence type="ECO:0000256" key="7">
    <source>
        <dbReference type="ARBA" id="ARBA00013031"/>
    </source>
</evidence>
<evidence type="ECO:0000256" key="15">
    <source>
        <dbReference type="ARBA" id="ARBA00023141"/>
    </source>
</evidence>
<comment type="pathway">
    <text evidence="5 18">Metabolic intermediate biosynthesis; chorismate biosynthesis; chorismate from D-erythrose 4-phosphate and phosphoenolpyruvate: step 2/7.</text>
</comment>
<comment type="cofactor">
    <cofactor evidence="2 18">
        <name>NAD(+)</name>
        <dbReference type="ChEBI" id="CHEBI:57540"/>
    </cofactor>
</comment>
<comment type="catalytic activity">
    <reaction evidence="1 18">
        <text>7-phospho-2-dehydro-3-deoxy-D-arabino-heptonate = 3-dehydroquinate + phosphate</text>
        <dbReference type="Rhea" id="RHEA:21968"/>
        <dbReference type="ChEBI" id="CHEBI:32364"/>
        <dbReference type="ChEBI" id="CHEBI:43474"/>
        <dbReference type="ChEBI" id="CHEBI:58394"/>
        <dbReference type="EC" id="4.2.3.4"/>
    </reaction>
</comment>
<keyword evidence="11 18" id="KW-0479">Metal-binding</keyword>
<dbReference type="GO" id="GO:0000166">
    <property type="term" value="F:nucleotide binding"/>
    <property type="evidence" value="ECO:0007669"/>
    <property type="project" value="UniProtKB-KW"/>
</dbReference>